<protein>
    <submittedName>
        <fullName evidence="2">Uncharacterized protein</fullName>
    </submittedName>
</protein>
<evidence type="ECO:0000313" key="2">
    <source>
        <dbReference type="EMBL" id="KAG8536460.1"/>
    </source>
</evidence>
<dbReference type="EMBL" id="WNYA01043214">
    <property type="protein sequence ID" value="KAG8536460.1"/>
    <property type="molecule type" value="Genomic_DNA"/>
</dbReference>
<reference evidence="2" key="1">
    <citation type="thesis" date="2020" institute="ProQuest LLC" country="789 East Eisenhower Parkway, Ann Arbor, MI, USA">
        <title>Comparative Genomics and Chromosome Evolution.</title>
        <authorList>
            <person name="Mudd A.B."/>
        </authorList>
    </citation>
    <scope>NUCLEOTIDE SEQUENCE</scope>
    <source>
        <strain evidence="2">237g6f4</strain>
        <tissue evidence="2">Blood</tissue>
    </source>
</reference>
<accession>A0AAV6YNU5</accession>
<feature type="region of interest" description="Disordered" evidence="1">
    <location>
        <begin position="26"/>
        <end position="45"/>
    </location>
</feature>
<dbReference type="Proteomes" id="UP000824782">
    <property type="component" value="Unassembled WGS sequence"/>
</dbReference>
<keyword evidence="3" id="KW-1185">Reference proteome</keyword>
<proteinExistence type="predicted"/>
<organism evidence="2 3">
    <name type="scientific">Engystomops pustulosus</name>
    <name type="common">Tungara frog</name>
    <name type="synonym">Physalaemus pustulosus</name>
    <dbReference type="NCBI Taxonomy" id="76066"/>
    <lineage>
        <taxon>Eukaryota</taxon>
        <taxon>Metazoa</taxon>
        <taxon>Chordata</taxon>
        <taxon>Craniata</taxon>
        <taxon>Vertebrata</taxon>
        <taxon>Euteleostomi</taxon>
        <taxon>Amphibia</taxon>
        <taxon>Batrachia</taxon>
        <taxon>Anura</taxon>
        <taxon>Neobatrachia</taxon>
        <taxon>Hyloidea</taxon>
        <taxon>Leptodactylidae</taxon>
        <taxon>Leiuperinae</taxon>
        <taxon>Engystomops</taxon>
    </lineage>
</organism>
<gene>
    <name evidence="2" type="ORF">GDO81_026308</name>
</gene>
<evidence type="ECO:0000256" key="1">
    <source>
        <dbReference type="SAM" id="MobiDB-lite"/>
    </source>
</evidence>
<evidence type="ECO:0000313" key="3">
    <source>
        <dbReference type="Proteomes" id="UP000824782"/>
    </source>
</evidence>
<comment type="caution">
    <text evidence="2">The sequence shown here is derived from an EMBL/GenBank/DDBJ whole genome shotgun (WGS) entry which is preliminary data.</text>
</comment>
<sequence>MSLQILNDENFGSDITAESSDFLFTPPGTGRPSILRPSQKDNLPASALPKSMKVTFQTPRRDPQTRRIVTPAGANKQENVFTLDDCAQALEQLSLSSAG</sequence>
<dbReference type="AlphaFoldDB" id="A0AAV6YNU5"/>
<name>A0AAV6YNU5_ENGPU</name>